<evidence type="ECO:0000256" key="11">
    <source>
        <dbReference type="ARBA" id="ARBA00023152"/>
    </source>
</evidence>
<keyword evidence="9" id="KW-0067">ATP-binding</keyword>
<evidence type="ECO:0000256" key="1">
    <source>
        <dbReference type="ARBA" id="ARBA00001958"/>
    </source>
</evidence>
<evidence type="ECO:0000256" key="2">
    <source>
        <dbReference type="ARBA" id="ARBA00004997"/>
    </source>
</evidence>
<dbReference type="Gene3D" id="3.20.20.60">
    <property type="entry name" value="Phosphoenolpyruvate-binding domains"/>
    <property type="match status" value="1"/>
</dbReference>
<dbReference type="InterPro" id="IPR001697">
    <property type="entry name" value="Pyr_Knase"/>
</dbReference>
<dbReference type="FunFam" id="2.40.33.10:FF:000001">
    <property type="entry name" value="Pyruvate kinase"/>
    <property type="match status" value="1"/>
</dbReference>
<dbReference type="AlphaFoldDB" id="A0A6N9TQD5"/>
<dbReference type="GO" id="GO:0030955">
    <property type="term" value="F:potassium ion binding"/>
    <property type="evidence" value="ECO:0007669"/>
    <property type="project" value="UniProtKB-UniRule"/>
</dbReference>
<dbReference type="SUPFAM" id="SSF52935">
    <property type="entry name" value="PK C-terminal domain-like"/>
    <property type="match status" value="1"/>
</dbReference>
<dbReference type="InterPro" id="IPR018209">
    <property type="entry name" value="Pyrv_Knase_AS"/>
</dbReference>
<evidence type="ECO:0000313" key="17">
    <source>
        <dbReference type="EMBL" id="NDY41647.1"/>
    </source>
</evidence>
<evidence type="ECO:0000256" key="6">
    <source>
        <dbReference type="ARBA" id="ARBA00022723"/>
    </source>
</evidence>
<feature type="domain" description="Pyruvate kinase barrel" evidence="15">
    <location>
        <begin position="1"/>
        <end position="322"/>
    </location>
</feature>
<comment type="caution">
    <text evidence="17">The sequence shown here is derived from an EMBL/GenBank/DDBJ whole genome shotgun (WGS) entry which is preliminary data.</text>
</comment>
<evidence type="ECO:0000256" key="9">
    <source>
        <dbReference type="ARBA" id="ARBA00022840"/>
    </source>
</evidence>
<evidence type="ECO:0000256" key="5">
    <source>
        <dbReference type="ARBA" id="ARBA00022679"/>
    </source>
</evidence>
<evidence type="ECO:0000256" key="4">
    <source>
        <dbReference type="ARBA" id="ARBA00012142"/>
    </source>
</evidence>
<comment type="pathway">
    <text evidence="2 14">Carbohydrate degradation; glycolysis; pyruvate from D-glyceraldehyde 3-phosphate: step 5/5.</text>
</comment>
<evidence type="ECO:0000259" key="15">
    <source>
        <dbReference type="Pfam" id="PF00224"/>
    </source>
</evidence>
<dbReference type="Proteomes" id="UP000469346">
    <property type="component" value="Unassembled WGS sequence"/>
</dbReference>
<keyword evidence="18" id="KW-1185">Reference proteome</keyword>
<keyword evidence="12 17" id="KW-0670">Pyruvate</keyword>
<evidence type="ECO:0000256" key="14">
    <source>
        <dbReference type="RuleBase" id="RU000504"/>
    </source>
</evidence>
<dbReference type="UniPathway" id="UPA00109">
    <property type="reaction ID" value="UER00188"/>
</dbReference>
<dbReference type="EC" id="2.7.1.40" evidence="4 13"/>
<dbReference type="PRINTS" id="PR01050">
    <property type="entry name" value="PYRUVTKNASE"/>
</dbReference>
<dbReference type="Gene3D" id="3.40.1380.20">
    <property type="entry name" value="Pyruvate kinase, C-terminal domain"/>
    <property type="match status" value="1"/>
</dbReference>
<keyword evidence="7" id="KW-0547">Nucleotide-binding</keyword>
<dbReference type="Pfam" id="PF02887">
    <property type="entry name" value="PK_C"/>
    <property type="match status" value="1"/>
</dbReference>
<sequence>MRRTKIIATIGPASRDEGILSALIRAGVDVARLNFSHGTHDEHREVIARVRRLAAEAGRPVAVLQDLAGPKIRTGPLAAGTVHLESGRPFTLTSRDVPGDAHEVSLTWPELPRQVRPGDTLLLSDGALELSVDETTETDIRCRVVVGGPLGAHKGINLPTRSLQVPALTGKDRADLAFGLREGVDLVALSFVRSAAEVREARRLMRSLGGDLPLIAKIEKHEALGRIDEILQEVDGLMVARGDLGVEIPVERIPRVQKDLIARANAAGKPVITATQMLRSMVESPRPTRAEVTDVANAILDGSDAVMLSEETAAGRHPVRAVETMARIAEEAEATFPYDTWAARLPGGRFLDVQEAVARAAGRMAAEVGASAIATYTQTGSTTRLVAKYRPRQPVLALTPKVETYRRLALTWGAFPVLAEAVGAEEEMEREAVARAMESGWLRPGERLVVTAGLPPGIPGTTNLLKVAQAPGAEAAP</sequence>
<evidence type="ECO:0000256" key="10">
    <source>
        <dbReference type="ARBA" id="ARBA00022842"/>
    </source>
</evidence>
<evidence type="ECO:0000256" key="13">
    <source>
        <dbReference type="NCBIfam" id="TIGR01064"/>
    </source>
</evidence>
<proteinExistence type="inferred from homology"/>
<keyword evidence="11 14" id="KW-0324">Glycolysis</keyword>
<dbReference type="InterPro" id="IPR015813">
    <property type="entry name" value="Pyrv/PenolPyrv_kinase-like_dom"/>
</dbReference>
<protein>
    <recommendedName>
        <fullName evidence="4 13">Pyruvate kinase</fullName>
        <ecNumber evidence="4 13">2.7.1.40</ecNumber>
    </recommendedName>
</protein>
<keyword evidence="5 14" id="KW-0808">Transferase</keyword>
<accession>A0A6N9TQD5</accession>
<keyword evidence="6" id="KW-0479">Metal-binding</keyword>
<dbReference type="PANTHER" id="PTHR11817">
    <property type="entry name" value="PYRUVATE KINASE"/>
    <property type="match status" value="1"/>
</dbReference>
<dbReference type="Gene3D" id="2.40.33.10">
    <property type="entry name" value="PK beta-barrel domain-like"/>
    <property type="match status" value="1"/>
</dbReference>
<dbReference type="GO" id="GO:0000287">
    <property type="term" value="F:magnesium ion binding"/>
    <property type="evidence" value="ECO:0007669"/>
    <property type="project" value="UniProtKB-UniRule"/>
</dbReference>
<dbReference type="SUPFAM" id="SSF50800">
    <property type="entry name" value="PK beta-barrel domain-like"/>
    <property type="match status" value="1"/>
</dbReference>
<dbReference type="InterPro" id="IPR015793">
    <property type="entry name" value="Pyrv_Knase_brl"/>
</dbReference>
<dbReference type="GO" id="GO:0016301">
    <property type="term" value="F:kinase activity"/>
    <property type="evidence" value="ECO:0007669"/>
    <property type="project" value="UniProtKB-KW"/>
</dbReference>
<evidence type="ECO:0000256" key="8">
    <source>
        <dbReference type="ARBA" id="ARBA00022777"/>
    </source>
</evidence>
<dbReference type="NCBIfam" id="TIGR01064">
    <property type="entry name" value="pyruv_kin"/>
    <property type="match status" value="1"/>
</dbReference>
<dbReference type="InterPro" id="IPR036918">
    <property type="entry name" value="Pyrv_Knase_C_sf"/>
</dbReference>
<dbReference type="PROSITE" id="PS00110">
    <property type="entry name" value="PYRUVATE_KINASE"/>
    <property type="match status" value="1"/>
</dbReference>
<organism evidence="17 18">
    <name type="scientific">Dissulfurirhabdus thermomarina</name>
    <dbReference type="NCBI Taxonomy" id="1765737"/>
    <lineage>
        <taxon>Bacteria</taxon>
        <taxon>Deltaproteobacteria</taxon>
        <taxon>Dissulfurirhabdaceae</taxon>
        <taxon>Dissulfurirhabdus</taxon>
    </lineage>
</organism>
<evidence type="ECO:0000256" key="3">
    <source>
        <dbReference type="ARBA" id="ARBA00008663"/>
    </source>
</evidence>
<keyword evidence="8 14" id="KW-0418">Kinase</keyword>
<dbReference type="InterPro" id="IPR015795">
    <property type="entry name" value="Pyrv_Knase_C"/>
</dbReference>
<dbReference type="NCBIfam" id="NF004491">
    <property type="entry name" value="PRK05826.1"/>
    <property type="match status" value="1"/>
</dbReference>
<evidence type="ECO:0000256" key="7">
    <source>
        <dbReference type="ARBA" id="ARBA00022741"/>
    </source>
</evidence>
<dbReference type="SUPFAM" id="SSF51621">
    <property type="entry name" value="Phosphoenolpyruvate/pyruvate domain"/>
    <property type="match status" value="1"/>
</dbReference>
<evidence type="ECO:0000313" key="18">
    <source>
        <dbReference type="Proteomes" id="UP000469346"/>
    </source>
</evidence>
<dbReference type="InterPro" id="IPR040442">
    <property type="entry name" value="Pyrv_kinase-like_dom_sf"/>
</dbReference>
<name>A0A6N9TQD5_DISTH</name>
<comment type="similarity">
    <text evidence="3 14">Belongs to the pyruvate kinase family.</text>
</comment>
<keyword evidence="10 14" id="KW-0460">Magnesium</keyword>
<dbReference type="GO" id="GO:0005524">
    <property type="term" value="F:ATP binding"/>
    <property type="evidence" value="ECO:0007669"/>
    <property type="project" value="UniProtKB-KW"/>
</dbReference>
<dbReference type="NCBIfam" id="NF004978">
    <property type="entry name" value="PRK06354.1"/>
    <property type="match status" value="1"/>
</dbReference>
<evidence type="ECO:0000256" key="12">
    <source>
        <dbReference type="ARBA" id="ARBA00023317"/>
    </source>
</evidence>
<gene>
    <name evidence="17" type="primary">pyk</name>
    <name evidence="17" type="ORF">G3N55_02110</name>
</gene>
<feature type="domain" description="Pyruvate kinase C-terminal" evidence="16">
    <location>
        <begin position="355"/>
        <end position="467"/>
    </location>
</feature>
<dbReference type="GO" id="GO:0004743">
    <property type="term" value="F:pyruvate kinase activity"/>
    <property type="evidence" value="ECO:0007669"/>
    <property type="project" value="UniProtKB-UniRule"/>
</dbReference>
<dbReference type="RefSeq" id="WP_163297802.1">
    <property type="nucleotide sequence ID" value="NZ_JAAGRR010000012.1"/>
</dbReference>
<dbReference type="InterPro" id="IPR015806">
    <property type="entry name" value="Pyrv_Knase_insert_dom_sf"/>
</dbReference>
<dbReference type="InterPro" id="IPR011037">
    <property type="entry name" value="Pyrv_Knase-like_insert_dom_sf"/>
</dbReference>
<evidence type="ECO:0000259" key="16">
    <source>
        <dbReference type="Pfam" id="PF02887"/>
    </source>
</evidence>
<comment type="catalytic activity">
    <reaction evidence="14">
        <text>pyruvate + ATP = phosphoenolpyruvate + ADP + H(+)</text>
        <dbReference type="Rhea" id="RHEA:18157"/>
        <dbReference type="ChEBI" id="CHEBI:15361"/>
        <dbReference type="ChEBI" id="CHEBI:15378"/>
        <dbReference type="ChEBI" id="CHEBI:30616"/>
        <dbReference type="ChEBI" id="CHEBI:58702"/>
        <dbReference type="ChEBI" id="CHEBI:456216"/>
        <dbReference type="EC" id="2.7.1.40"/>
    </reaction>
</comment>
<comment type="cofactor">
    <cofactor evidence="1">
        <name>K(+)</name>
        <dbReference type="ChEBI" id="CHEBI:29103"/>
    </cofactor>
</comment>
<dbReference type="EMBL" id="JAAGRR010000012">
    <property type="protein sequence ID" value="NDY41647.1"/>
    <property type="molecule type" value="Genomic_DNA"/>
</dbReference>
<dbReference type="Pfam" id="PF00224">
    <property type="entry name" value="PK"/>
    <property type="match status" value="1"/>
</dbReference>
<reference evidence="17 18" key="1">
    <citation type="submission" date="2020-02" db="EMBL/GenBank/DDBJ databases">
        <title>Comparative genomics of sulfur disproportionating microorganisms.</title>
        <authorList>
            <person name="Ward L.M."/>
            <person name="Bertran E."/>
            <person name="Johnston D.T."/>
        </authorList>
    </citation>
    <scope>NUCLEOTIDE SEQUENCE [LARGE SCALE GENOMIC DNA]</scope>
    <source>
        <strain evidence="17 18">DSM 100025</strain>
    </source>
</reference>